<evidence type="ECO:0000313" key="3">
    <source>
        <dbReference type="Proteomes" id="UP000187148"/>
    </source>
</evidence>
<keyword evidence="1" id="KW-0732">Signal</keyword>
<feature type="chain" id="PRO_5033020975" evidence="1">
    <location>
        <begin position="19"/>
        <end position="89"/>
    </location>
</feature>
<dbReference type="KEGG" id="kco:BWI95_16975"/>
<dbReference type="EMBL" id="CP019445">
    <property type="protein sequence ID" value="APZ06617.1"/>
    <property type="molecule type" value="Genomic_DNA"/>
</dbReference>
<name>A0A807LH00_9ENTR</name>
<gene>
    <name evidence="2" type="ORF">BWI95_16975</name>
</gene>
<evidence type="ECO:0000313" key="2">
    <source>
        <dbReference type="EMBL" id="APZ06617.1"/>
    </source>
</evidence>
<protein>
    <submittedName>
        <fullName evidence="2">Uncharacterized protein</fullName>
    </submittedName>
</protein>
<reference evidence="2 3" key="1">
    <citation type="submission" date="2017-01" db="EMBL/GenBank/DDBJ databases">
        <authorList>
            <person name="Cao J.-M."/>
        </authorList>
    </citation>
    <scope>NUCLEOTIDE SEQUENCE [LARGE SCALE GENOMIC DNA]</scope>
    <source>
        <strain evidence="2 3">888-76</strain>
    </source>
</reference>
<evidence type="ECO:0000256" key="1">
    <source>
        <dbReference type="SAM" id="SignalP"/>
    </source>
</evidence>
<organism evidence="2 3">
    <name type="scientific">Kosakonia cowanii JCM 10956 = DSM 18146</name>
    <dbReference type="NCBI Taxonomy" id="1300165"/>
    <lineage>
        <taxon>Bacteria</taxon>
        <taxon>Pseudomonadati</taxon>
        <taxon>Pseudomonadota</taxon>
        <taxon>Gammaproteobacteria</taxon>
        <taxon>Enterobacterales</taxon>
        <taxon>Enterobacteriaceae</taxon>
        <taxon>Kosakonia</taxon>
    </lineage>
</organism>
<accession>A0A807LH00</accession>
<dbReference type="RefSeq" id="WP_076769899.1">
    <property type="nucleotide sequence ID" value="NZ_CP019445.1"/>
</dbReference>
<feature type="signal peptide" evidence="1">
    <location>
        <begin position="1"/>
        <end position="18"/>
    </location>
</feature>
<sequence>MRKGAIFLIICLPFASIAGENTSTKWAQTSEAICYNHPDKQLCLDGIKALMRSVKAASDVNYSCLQVKKAGGEMSEICQNAESSLSTLE</sequence>
<keyword evidence="3" id="KW-1185">Reference proteome</keyword>
<dbReference type="AlphaFoldDB" id="A0A807LH00"/>
<dbReference type="Proteomes" id="UP000187148">
    <property type="component" value="Chromosome"/>
</dbReference>
<proteinExistence type="predicted"/>